<dbReference type="Pfam" id="PF00805">
    <property type="entry name" value="Pentapeptide"/>
    <property type="match status" value="5"/>
</dbReference>
<dbReference type="PANTHER" id="PTHR47485">
    <property type="entry name" value="THYLAKOID LUMENAL 17.4 KDA PROTEIN, CHLOROPLASTIC"/>
    <property type="match status" value="1"/>
</dbReference>
<dbReference type="Proteomes" id="UP001204953">
    <property type="component" value="Unassembled WGS sequence"/>
</dbReference>
<dbReference type="RefSeq" id="WP_254014824.1">
    <property type="nucleotide sequence ID" value="NZ_JAMZMM010000477.1"/>
</dbReference>
<name>A0AAE3GYE3_9CYAN</name>
<accession>A0AAE3GYE3</accession>
<keyword evidence="1" id="KW-0677">Repeat</keyword>
<comment type="caution">
    <text evidence="2">The sequence shown here is derived from an EMBL/GenBank/DDBJ whole genome shotgun (WGS) entry which is preliminary data.</text>
</comment>
<sequence>MNGRILSGEYRSNSVVDKNQFNELNIAQSQDIIYKFLLDIVNQAPPETVLVEFKQLFLLGNTQTNPHVNQAFSQIVSRNNEEEFRNTLKRSYYILINNWSAKRKYQEIENLVQILADIEVNPPKLSENFSYLGRFLSNFIKSQDYEELKLFTSPHSFLKQEHWSERYRSYLLVPQYLDAQNPIEQREIAKDLSKRLKKKFKFELAMYTARCNSPKYQEEEITNPTKLGNQVIHLIKKVSSQQLSFSYLNQASLFLRQVKNVEYREFKQSFKKYLVFSHNNNNYLKLIELQFFPKLNNLYEKYNHKPLTDDLLLRTCRRAIEFMTTEDGEQPSSLFIALTMEGNPLFIVITLLKITLICKSAQNHLEVSIARLIKYYEKFPENECQWFIHFLETFNIVLTLYNEDIHYDLVKINGSSDDFNSSNIGDKISINLDAYRVFSQLKGTDLRGAELRGADIRSTDLMAADLRDAELSDADLSYADLSLAKLSNANLSRATLEHTDLSGAMLNRANLSDANLKDADLRCAHLRQTKLNRANLTNTNIRRAELQQAELNGANLSGASLNGSDFRGADMQYANLSDADLSNANFSNANLSDANLKNSQLRHTRLNHANLTGANLIGANLTHASLIHADLSRADLSRVDLSHGNLSGTDLRNAVLRHVNLSSANLSHADLRGAKLFGTNLSGVNIHGTQFGNNSGLSEEMKLQLEQQGAIIDRGE</sequence>
<evidence type="ECO:0000313" key="2">
    <source>
        <dbReference type="EMBL" id="MCP2732096.1"/>
    </source>
</evidence>
<dbReference type="InterPro" id="IPR001646">
    <property type="entry name" value="5peptide_repeat"/>
</dbReference>
<organism evidence="2 3">
    <name type="scientific">Limnofasciculus baicalensis BBK-W-15</name>
    <dbReference type="NCBI Taxonomy" id="2699891"/>
    <lineage>
        <taxon>Bacteria</taxon>
        <taxon>Bacillati</taxon>
        <taxon>Cyanobacteriota</taxon>
        <taxon>Cyanophyceae</taxon>
        <taxon>Coleofasciculales</taxon>
        <taxon>Coleofasciculaceae</taxon>
        <taxon>Limnofasciculus</taxon>
        <taxon>Limnofasciculus baicalensis</taxon>
    </lineage>
</organism>
<dbReference type="SUPFAM" id="SSF141571">
    <property type="entry name" value="Pentapeptide repeat-like"/>
    <property type="match status" value="2"/>
</dbReference>
<dbReference type="PANTHER" id="PTHR47485:SF1">
    <property type="entry name" value="THYLAKOID LUMENAL 17.4 KDA PROTEIN, CHLOROPLASTIC"/>
    <property type="match status" value="1"/>
</dbReference>
<evidence type="ECO:0000313" key="3">
    <source>
        <dbReference type="Proteomes" id="UP001204953"/>
    </source>
</evidence>
<dbReference type="EMBL" id="JAMZMM010000477">
    <property type="protein sequence ID" value="MCP2732096.1"/>
    <property type="molecule type" value="Genomic_DNA"/>
</dbReference>
<protein>
    <submittedName>
        <fullName evidence="2">Pentapeptide repeat-containing protein</fullName>
    </submittedName>
</protein>
<proteinExistence type="predicted"/>
<reference evidence="2" key="1">
    <citation type="submission" date="2022-06" db="EMBL/GenBank/DDBJ databases">
        <title>New cyanobacteria of genus Symplocastrum in benthos of Lake Baikal.</title>
        <authorList>
            <person name="Sorokovikova E."/>
            <person name="Tikhonova I."/>
            <person name="Krasnopeev A."/>
            <person name="Evseev P."/>
            <person name="Gladkikh A."/>
            <person name="Belykh O."/>
        </authorList>
    </citation>
    <scope>NUCLEOTIDE SEQUENCE</scope>
    <source>
        <strain evidence="2">BBK-W-15</strain>
    </source>
</reference>
<dbReference type="AlphaFoldDB" id="A0AAE3GYE3"/>
<evidence type="ECO:0000256" key="1">
    <source>
        <dbReference type="ARBA" id="ARBA00022737"/>
    </source>
</evidence>
<keyword evidence="3" id="KW-1185">Reference proteome</keyword>
<gene>
    <name evidence="2" type="ORF">NJ959_27075</name>
</gene>
<dbReference type="Gene3D" id="2.160.20.80">
    <property type="entry name" value="E3 ubiquitin-protein ligase SopA"/>
    <property type="match status" value="2"/>
</dbReference>